<evidence type="ECO:0000259" key="2">
    <source>
        <dbReference type="Pfam" id="PF25881"/>
    </source>
</evidence>
<protein>
    <submittedName>
        <fullName evidence="4">RND family efflux transporter MFP subunit</fullName>
    </submittedName>
</protein>
<dbReference type="Gene3D" id="2.40.50.100">
    <property type="match status" value="2"/>
</dbReference>
<evidence type="ECO:0000313" key="4">
    <source>
        <dbReference type="EMBL" id="ETR65910.1"/>
    </source>
</evidence>
<dbReference type="Proteomes" id="UP000189670">
    <property type="component" value="Unassembled WGS sequence"/>
</dbReference>
<proteinExistence type="inferred from homology"/>
<feature type="non-terminal residue" evidence="4">
    <location>
        <position position="407"/>
    </location>
</feature>
<organism evidence="4 5">
    <name type="scientific">Candidatus Magnetoglobus multicellularis str. Araruama</name>
    <dbReference type="NCBI Taxonomy" id="890399"/>
    <lineage>
        <taxon>Bacteria</taxon>
        <taxon>Pseudomonadati</taxon>
        <taxon>Thermodesulfobacteriota</taxon>
        <taxon>Desulfobacteria</taxon>
        <taxon>Desulfobacterales</taxon>
        <taxon>Desulfobacteraceae</taxon>
        <taxon>Candidatus Magnetoglobus</taxon>
    </lineage>
</organism>
<evidence type="ECO:0000259" key="3">
    <source>
        <dbReference type="Pfam" id="PF25954"/>
    </source>
</evidence>
<sequence>MSRNKDRVPGIQFILVTLKLFMEFEMKRKLIIVLCILSLLWACSKKKAPEQTVVRPVKSMVIALPETSAMRTYPAKVQASKKVTLTFKVSGPLIELPIKEGDNVKKGTLLARIDPRDYKTALSKIKSTIATARAKFKSMKAARPEDIKVLEAQVSAAKAQLDQANQDYERSAGLYEQNLASKAEYDRFISMRDIARARLNSAIQNLEKGQKGARSEDIEAMISDINGLKARQNEALNALEDTYLKAPFSGTVAKIFVENFQNIRAGEPILSLQDISGLEIIINAPERVVAESSGLDCFVVTAVFDSLPGKTYKLKVKEFAVEADPQTRTYRVVFSMKAPKNSVILPGMTCTVKTIDTCIHANDSIFRIPVNAIFADVHGESFVWMINLNKMTVHKRAVKLGDMTGDS</sequence>
<dbReference type="GO" id="GO:1990281">
    <property type="term" value="C:efflux pump complex"/>
    <property type="evidence" value="ECO:0007669"/>
    <property type="project" value="TreeGrafter"/>
</dbReference>
<feature type="domain" description="YbhG-like alpha-helical hairpin" evidence="2">
    <location>
        <begin position="113"/>
        <end position="223"/>
    </location>
</feature>
<dbReference type="InterPro" id="IPR058792">
    <property type="entry name" value="Beta-barrel_RND_2"/>
</dbReference>
<dbReference type="PANTHER" id="PTHR30469">
    <property type="entry name" value="MULTIDRUG RESISTANCE PROTEIN MDTA"/>
    <property type="match status" value="1"/>
</dbReference>
<dbReference type="InterPro" id="IPR059052">
    <property type="entry name" value="HH_YbhG-like"/>
</dbReference>
<comment type="similarity">
    <text evidence="1">Belongs to the membrane fusion protein (MFP) (TC 8.A.1) family.</text>
</comment>
<dbReference type="Gene3D" id="1.10.287.470">
    <property type="entry name" value="Helix hairpin bin"/>
    <property type="match status" value="1"/>
</dbReference>
<dbReference type="NCBIfam" id="TIGR01730">
    <property type="entry name" value="RND_mfp"/>
    <property type="match status" value="1"/>
</dbReference>
<dbReference type="GO" id="GO:0015562">
    <property type="term" value="F:efflux transmembrane transporter activity"/>
    <property type="evidence" value="ECO:0007669"/>
    <property type="project" value="TreeGrafter"/>
</dbReference>
<dbReference type="PANTHER" id="PTHR30469:SF20">
    <property type="entry name" value="EFFLUX RND TRANSPORTER PERIPLASMIC ADAPTOR SUBUNIT"/>
    <property type="match status" value="1"/>
</dbReference>
<dbReference type="AlphaFoldDB" id="A0A1V1NTJ2"/>
<gene>
    <name evidence="4" type="ORF">OMM_13533</name>
</gene>
<accession>A0A1V1NTJ2</accession>
<dbReference type="Gene3D" id="2.40.30.170">
    <property type="match status" value="1"/>
</dbReference>
<dbReference type="SUPFAM" id="SSF111369">
    <property type="entry name" value="HlyD-like secretion proteins"/>
    <property type="match status" value="2"/>
</dbReference>
<dbReference type="Pfam" id="PF25954">
    <property type="entry name" value="Beta-barrel_RND_2"/>
    <property type="match status" value="1"/>
</dbReference>
<dbReference type="InterPro" id="IPR006143">
    <property type="entry name" value="RND_pump_MFP"/>
</dbReference>
<name>A0A1V1NTJ2_9BACT</name>
<reference evidence="5" key="1">
    <citation type="submission" date="2012-11" db="EMBL/GenBank/DDBJ databases">
        <authorList>
            <person name="Lucero-Rivera Y.E."/>
            <person name="Tovar-Ramirez D."/>
        </authorList>
    </citation>
    <scope>NUCLEOTIDE SEQUENCE [LARGE SCALE GENOMIC DNA]</scope>
    <source>
        <strain evidence="5">Araruama</strain>
    </source>
</reference>
<evidence type="ECO:0000313" key="5">
    <source>
        <dbReference type="Proteomes" id="UP000189670"/>
    </source>
</evidence>
<dbReference type="Pfam" id="PF25881">
    <property type="entry name" value="HH_YBHG"/>
    <property type="match status" value="1"/>
</dbReference>
<dbReference type="EMBL" id="ATBP01002394">
    <property type="protein sequence ID" value="ETR65910.1"/>
    <property type="molecule type" value="Genomic_DNA"/>
</dbReference>
<feature type="domain" description="CusB-like beta-barrel" evidence="3">
    <location>
        <begin position="300"/>
        <end position="354"/>
    </location>
</feature>
<evidence type="ECO:0000256" key="1">
    <source>
        <dbReference type="ARBA" id="ARBA00009477"/>
    </source>
</evidence>
<comment type="caution">
    <text evidence="4">The sequence shown here is derived from an EMBL/GenBank/DDBJ whole genome shotgun (WGS) entry which is preliminary data.</text>
</comment>